<dbReference type="Gene3D" id="3.40.190.10">
    <property type="entry name" value="Periplasmic binding protein-like II"/>
    <property type="match status" value="1"/>
</dbReference>
<protein>
    <submittedName>
        <fullName evidence="2">Carbohydrate ABC transporter substrate-binding protein, CUT1 family</fullName>
    </submittedName>
</protein>
<sequence length="437" mass="45498">MTRMIPKAPAGVLAGTLATALLLTACGGGQAAGDDGDGGGPLVVWFPGNSEEEMALVNDTIVPAFEEETGADVEVTFVDWADMSPKLNAAFAAGTAPDVVGHGIAAAADLVANDRVEDLTPYVEELDPALRDDMSTAIEGGKVDGKYTIMPLLMSIRMIVYSGADFAAAGLDPDDPPATWEDVKEIAQTLTVREGDQISRAGLAVPSQPIAAQQSFATLLWSNGGELLADDASEATLDTPEAEEALAYFAGLYQGPDAVDNQLGTAWSDAPEAQHPVVTGAAAMELAIAGTIAKLQAAAPDRDLRLMPPPSFDGHEPAAFGGPANGLMINKDSANKDLAWDFIEYMIDPEVNVDYVQSLGGLPIHASSADAEAFASNPELQRAVEALSASRGNPNVVGWVQMRDAMGQFLERAIHGEASPADALEQADAEVEKILGS</sequence>
<evidence type="ECO:0000256" key="1">
    <source>
        <dbReference type="SAM" id="SignalP"/>
    </source>
</evidence>
<keyword evidence="1" id="KW-0732">Signal</keyword>
<keyword evidence="3" id="KW-1185">Reference proteome</keyword>
<organism evidence="2 3">
    <name type="scientific">Jiangella alba</name>
    <dbReference type="NCBI Taxonomy" id="561176"/>
    <lineage>
        <taxon>Bacteria</taxon>
        <taxon>Bacillati</taxon>
        <taxon>Actinomycetota</taxon>
        <taxon>Actinomycetes</taxon>
        <taxon>Jiangellales</taxon>
        <taxon>Jiangellaceae</taxon>
        <taxon>Jiangella</taxon>
    </lineage>
</organism>
<dbReference type="PROSITE" id="PS51257">
    <property type="entry name" value="PROKAR_LIPOPROTEIN"/>
    <property type="match status" value="1"/>
</dbReference>
<dbReference type="PANTHER" id="PTHR43649">
    <property type="entry name" value="ARABINOSE-BINDING PROTEIN-RELATED"/>
    <property type="match status" value="1"/>
</dbReference>
<dbReference type="OrthoDB" id="2515046at2"/>
<feature type="chain" id="PRO_5010194467" evidence="1">
    <location>
        <begin position="32"/>
        <end position="437"/>
    </location>
</feature>
<gene>
    <name evidence="2" type="ORF">SAMN04488561_0352</name>
</gene>
<dbReference type="CDD" id="cd14748">
    <property type="entry name" value="PBP2_UgpB"/>
    <property type="match status" value="1"/>
</dbReference>
<dbReference type="RefSeq" id="WP_083289055.1">
    <property type="nucleotide sequence ID" value="NZ_FNUC01000002.1"/>
</dbReference>
<name>A0A1H5DAU3_9ACTN</name>
<dbReference type="InterPro" id="IPR006059">
    <property type="entry name" value="SBP"/>
</dbReference>
<dbReference type="Proteomes" id="UP000181980">
    <property type="component" value="Unassembled WGS sequence"/>
</dbReference>
<proteinExistence type="predicted"/>
<dbReference type="AlphaFoldDB" id="A0A1H5DAU3"/>
<dbReference type="STRING" id="561176.SAMN04488561_0352"/>
<dbReference type="SUPFAM" id="SSF53850">
    <property type="entry name" value="Periplasmic binding protein-like II"/>
    <property type="match status" value="1"/>
</dbReference>
<dbReference type="PANTHER" id="PTHR43649:SF12">
    <property type="entry name" value="DIACETYLCHITOBIOSE BINDING PROTEIN DASA"/>
    <property type="match status" value="1"/>
</dbReference>
<feature type="signal peptide" evidence="1">
    <location>
        <begin position="1"/>
        <end position="31"/>
    </location>
</feature>
<accession>A0A1H5DAU3</accession>
<dbReference type="InterPro" id="IPR050490">
    <property type="entry name" value="Bact_solute-bd_prot1"/>
</dbReference>
<dbReference type="EMBL" id="FNUC01000002">
    <property type="protein sequence ID" value="SED75994.1"/>
    <property type="molecule type" value="Genomic_DNA"/>
</dbReference>
<evidence type="ECO:0000313" key="3">
    <source>
        <dbReference type="Proteomes" id="UP000181980"/>
    </source>
</evidence>
<evidence type="ECO:0000313" key="2">
    <source>
        <dbReference type="EMBL" id="SED75994.1"/>
    </source>
</evidence>
<dbReference type="Pfam" id="PF13416">
    <property type="entry name" value="SBP_bac_8"/>
    <property type="match status" value="1"/>
</dbReference>
<reference evidence="3" key="1">
    <citation type="submission" date="2016-10" db="EMBL/GenBank/DDBJ databases">
        <authorList>
            <person name="Varghese N."/>
            <person name="Submissions S."/>
        </authorList>
    </citation>
    <scope>NUCLEOTIDE SEQUENCE [LARGE SCALE GENOMIC DNA]</scope>
    <source>
        <strain evidence="3">DSM 45237</strain>
    </source>
</reference>